<sequence length="266" mass="28357">MIDPIPAPRGGPGRAFLAILWRDVFVTGKEFWVLLVQVTLMPLFTLFIFAKVLGSLGYVQGDFGRTLFLPGIVALAAFLTALQSVAFPLVMEFGWTKEIEDRLLAPIPTDLVAVEKLVMAALRGLFAAVIMYPVSALVLGGAPWRSAGLPLLAAALVLGAWTGAAIGMTIGTAVPPSKISVMFGLIIGPLMFTGATQYPLLALDQLRWFQVVSALNPLTYCTEGVRAALVPAVEHVPPVWSVLALAGFAVLFTVLGLLGFRRRALG</sequence>
<keyword evidence="6" id="KW-1003">Cell membrane</keyword>
<comment type="similarity">
    <text evidence="6">Belongs to the ABC-2 integral membrane protein family.</text>
</comment>
<dbReference type="PANTHER" id="PTHR43332">
    <property type="entry name" value="INNER MEMBRANE TRANSPORT PERMEASE YADH-RELATED"/>
    <property type="match status" value="1"/>
</dbReference>
<gene>
    <name evidence="8" type="ORF">GCM10010123_16530</name>
</gene>
<evidence type="ECO:0000256" key="1">
    <source>
        <dbReference type="ARBA" id="ARBA00004141"/>
    </source>
</evidence>
<evidence type="ECO:0000313" key="8">
    <source>
        <dbReference type="EMBL" id="GGJ87652.1"/>
    </source>
</evidence>
<keyword evidence="6" id="KW-0813">Transport</keyword>
<reference evidence="8" key="2">
    <citation type="submission" date="2020-09" db="EMBL/GenBank/DDBJ databases">
        <authorList>
            <person name="Sun Q."/>
            <person name="Ohkuma M."/>
        </authorList>
    </citation>
    <scope>NUCLEOTIDE SEQUENCE</scope>
    <source>
        <strain evidence="8">JCM 3090</strain>
    </source>
</reference>
<evidence type="ECO:0000256" key="2">
    <source>
        <dbReference type="ARBA" id="ARBA00022692"/>
    </source>
</evidence>
<dbReference type="Pfam" id="PF01061">
    <property type="entry name" value="ABC2_membrane"/>
    <property type="match status" value="1"/>
</dbReference>
<keyword evidence="2 6" id="KW-0812">Transmembrane</keyword>
<accession>A0A8J3B9M5</accession>
<evidence type="ECO:0000256" key="4">
    <source>
        <dbReference type="ARBA" id="ARBA00023136"/>
    </source>
</evidence>
<keyword evidence="9" id="KW-1185">Reference proteome</keyword>
<name>A0A8J3B9M5_9ACTN</name>
<feature type="transmembrane region" description="Helical" evidence="6">
    <location>
        <begin position="239"/>
        <end position="260"/>
    </location>
</feature>
<dbReference type="GO" id="GO:0043190">
    <property type="term" value="C:ATP-binding cassette (ABC) transporter complex"/>
    <property type="evidence" value="ECO:0007669"/>
    <property type="project" value="InterPro"/>
</dbReference>
<dbReference type="PANTHER" id="PTHR43332:SF2">
    <property type="entry name" value="INNER MEMBRANE TRANSPORT PERMEASE YADH"/>
    <property type="match status" value="1"/>
</dbReference>
<organism evidence="8 9">
    <name type="scientific">Pilimelia anulata</name>
    <dbReference type="NCBI Taxonomy" id="53371"/>
    <lineage>
        <taxon>Bacteria</taxon>
        <taxon>Bacillati</taxon>
        <taxon>Actinomycetota</taxon>
        <taxon>Actinomycetes</taxon>
        <taxon>Micromonosporales</taxon>
        <taxon>Micromonosporaceae</taxon>
        <taxon>Pilimelia</taxon>
    </lineage>
</organism>
<dbReference type="GO" id="GO:0046677">
    <property type="term" value="P:response to antibiotic"/>
    <property type="evidence" value="ECO:0007669"/>
    <property type="project" value="UniProtKB-KW"/>
</dbReference>
<dbReference type="InterPro" id="IPR047817">
    <property type="entry name" value="ABC2_TM_bact-type"/>
</dbReference>
<dbReference type="InterPro" id="IPR052522">
    <property type="entry name" value="ABC-2_transport_permease"/>
</dbReference>
<keyword evidence="5" id="KW-0046">Antibiotic resistance</keyword>
<dbReference type="PIRSF" id="PIRSF006648">
    <property type="entry name" value="DrrB"/>
    <property type="match status" value="1"/>
</dbReference>
<feature type="transmembrane region" description="Helical" evidence="6">
    <location>
        <begin position="72"/>
        <end position="96"/>
    </location>
</feature>
<dbReference type="InterPro" id="IPR000412">
    <property type="entry name" value="ABC_2_transport"/>
</dbReference>
<feature type="transmembrane region" description="Helical" evidence="6">
    <location>
        <begin position="151"/>
        <end position="174"/>
    </location>
</feature>
<feature type="transmembrane region" description="Helical" evidence="6">
    <location>
        <begin position="31"/>
        <end position="52"/>
    </location>
</feature>
<protein>
    <recommendedName>
        <fullName evidence="6">Transport permease protein</fullName>
    </recommendedName>
</protein>
<evidence type="ECO:0000256" key="5">
    <source>
        <dbReference type="ARBA" id="ARBA00023251"/>
    </source>
</evidence>
<evidence type="ECO:0000259" key="7">
    <source>
        <dbReference type="PROSITE" id="PS51012"/>
    </source>
</evidence>
<dbReference type="AlphaFoldDB" id="A0A8J3B9M5"/>
<feature type="transmembrane region" description="Helical" evidence="6">
    <location>
        <begin position="117"/>
        <end position="139"/>
    </location>
</feature>
<dbReference type="PROSITE" id="PS51012">
    <property type="entry name" value="ABC_TM2"/>
    <property type="match status" value="1"/>
</dbReference>
<keyword evidence="4 6" id="KW-0472">Membrane</keyword>
<evidence type="ECO:0000256" key="3">
    <source>
        <dbReference type="ARBA" id="ARBA00022989"/>
    </source>
</evidence>
<dbReference type="RefSeq" id="WP_189169487.1">
    <property type="nucleotide sequence ID" value="NZ_BMQB01000003.1"/>
</dbReference>
<evidence type="ECO:0000313" key="9">
    <source>
        <dbReference type="Proteomes" id="UP000649739"/>
    </source>
</evidence>
<dbReference type="EMBL" id="BMQB01000003">
    <property type="protein sequence ID" value="GGJ87652.1"/>
    <property type="molecule type" value="Genomic_DNA"/>
</dbReference>
<keyword evidence="3 6" id="KW-1133">Transmembrane helix</keyword>
<dbReference type="Proteomes" id="UP000649739">
    <property type="component" value="Unassembled WGS sequence"/>
</dbReference>
<reference evidence="8" key="1">
    <citation type="journal article" date="2014" name="Int. J. Syst. Evol. Microbiol.">
        <title>Complete genome sequence of Corynebacterium casei LMG S-19264T (=DSM 44701T), isolated from a smear-ripened cheese.</title>
        <authorList>
            <consortium name="US DOE Joint Genome Institute (JGI-PGF)"/>
            <person name="Walter F."/>
            <person name="Albersmeier A."/>
            <person name="Kalinowski J."/>
            <person name="Ruckert C."/>
        </authorList>
    </citation>
    <scope>NUCLEOTIDE SEQUENCE</scope>
    <source>
        <strain evidence="8">JCM 3090</strain>
    </source>
</reference>
<feature type="domain" description="ABC transmembrane type-2" evidence="7">
    <location>
        <begin position="33"/>
        <end position="263"/>
    </location>
</feature>
<dbReference type="InterPro" id="IPR013525">
    <property type="entry name" value="ABC2_TM"/>
</dbReference>
<feature type="transmembrane region" description="Helical" evidence="6">
    <location>
        <begin position="181"/>
        <end position="200"/>
    </location>
</feature>
<evidence type="ECO:0000256" key="6">
    <source>
        <dbReference type="RuleBase" id="RU361157"/>
    </source>
</evidence>
<dbReference type="GO" id="GO:0140359">
    <property type="term" value="F:ABC-type transporter activity"/>
    <property type="evidence" value="ECO:0007669"/>
    <property type="project" value="InterPro"/>
</dbReference>
<comment type="subcellular location">
    <subcellularLocation>
        <location evidence="6">Cell membrane</location>
        <topology evidence="6">Multi-pass membrane protein</topology>
    </subcellularLocation>
    <subcellularLocation>
        <location evidence="1">Membrane</location>
        <topology evidence="1">Multi-pass membrane protein</topology>
    </subcellularLocation>
</comment>
<comment type="caution">
    <text evidence="8">The sequence shown here is derived from an EMBL/GenBank/DDBJ whole genome shotgun (WGS) entry which is preliminary data.</text>
</comment>
<proteinExistence type="inferred from homology"/>